<accession>A0A4C1VXJ5</accession>
<comment type="caution">
    <text evidence="1">The sequence shown here is derived from an EMBL/GenBank/DDBJ whole genome shotgun (WGS) entry which is preliminary data.</text>
</comment>
<proteinExistence type="predicted"/>
<dbReference type="AlphaFoldDB" id="A0A4C1VXJ5"/>
<protein>
    <submittedName>
        <fullName evidence="1">Uncharacterized protein</fullName>
    </submittedName>
</protein>
<keyword evidence="2" id="KW-1185">Reference proteome</keyword>
<dbReference type="OrthoDB" id="8054392at2759"/>
<evidence type="ECO:0000313" key="1">
    <source>
        <dbReference type="EMBL" id="GBP42644.1"/>
    </source>
</evidence>
<sequence length="150" mass="16244">MEIVRDDIYVSGWNVTNQVVRSDKRIRMATAISVLAKNNAALDSGSVCKRYCARAYCFCMSTRSSSWLRAMLANSLVTVAEPPSNTPQPKTRLHATAVSSGVPVSGQSASSIDEKANPVLARVHCWGVRNKLTFAPSKTKSDGVVQKAEI</sequence>
<gene>
    <name evidence="1" type="ORF">EVAR_87195_1</name>
</gene>
<name>A0A4C1VXJ5_EUMVA</name>
<organism evidence="1 2">
    <name type="scientific">Eumeta variegata</name>
    <name type="common">Bagworm moth</name>
    <name type="synonym">Eumeta japonica</name>
    <dbReference type="NCBI Taxonomy" id="151549"/>
    <lineage>
        <taxon>Eukaryota</taxon>
        <taxon>Metazoa</taxon>
        <taxon>Ecdysozoa</taxon>
        <taxon>Arthropoda</taxon>
        <taxon>Hexapoda</taxon>
        <taxon>Insecta</taxon>
        <taxon>Pterygota</taxon>
        <taxon>Neoptera</taxon>
        <taxon>Endopterygota</taxon>
        <taxon>Lepidoptera</taxon>
        <taxon>Glossata</taxon>
        <taxon>Ditrysia</taxon>
        <taxon>Tineoidea</taxon>
        <taxon>Psychidae</taxon>
        <taxon>Oiketicinae</taxon>
        <taxon>Eumeta</taxon>
    </lineage>
</organism>
<evidence type="ECO:0000313" key="2">
    <source>
        <dbReference type="Proteomes" id="UP000299102"/>
    </source>
</evidence>
<dbReference type="EMBL" id="BGZK01000421">
    <property type="protein sequence ID" value="GBP42644.1"/>
    <property type="molecule type" value="Genomic_DNA"/>
</dbReference>
<dbReference type="Proteomes" id="UP000299102">
    <property type="component" value="Unassembled WGS sequence"/>
</dbReference>
<reference evidence="1 2" key="1">
    <citation type="journal article" date="2019" name="Commun. Biol.">
        <title>The bagworm genome reveals a unique fibroin gene that provides high tensile strength.</title>
        <authorList>
            <person name="Kono N."/>
            <person name="Nakamura H."/>
            <person name="Ohtoshi R."/>
            <person name="Tomita M."/>
            <person name="Numata K."/>
            <person name="Arakawa K."/>
        </authorList>
    </citation>
    <scope>NUCLEOTIDE SEQUENCE [LARGE SCALE GENOMIC DNA]</scope>
</reference>